<keyword evidence="1" id="KW-0479">Metal-binding</keyword>
<dbReference type="InterPro" id="IPR013087">
    <property type="entry name" value="Znf_C2H2_type"/>
</dbReference>
<dbReference type="PROSITE" id="PS50157">
    <property type="entry name" value="ZINC_FINGER_C2H2_2"/>
    <property type="match status" value="2"/>
</dbReference>
<comment type="caution">
    <text evidence="3">The sequence shown here is derived from an EMBL/GenBank/DDBJ whole genome shotgun (WGS) entry which is preliminary data.</text>
</comment>
<dbReference type="InterPro" id="IPR036236">
    <property type="entry name" value="Znf_C2H2_sf"/>
</dbReference>
<dbReference type="SMART" id="SM00355">
    <property type="entry name" value="ZnF_C2H2"/>
    <property type="match status" value="2"/>
</dbReference>
<dbReference type="GO" id="GO:0008270">
    <property type="term" value="F:zinc ion binding"/>
    <property type="evidence" value="ECO:0007669"/>
    <property type="project" value="UniProtKB-KW"/>
</dbReference>
<proteinExistence type="predicted"/>
<evidence type="ECO:0000259" key="2">
    <source>
        <dbReference type="PROSITE" id="PS50157"/>
    </source>
</evidence>
<keyword evidence="4" id="KW-1185">Reference proteome</keyword>
<evidence type="ECO:0000313" key="4">
    <source>
        <dbReference type="Proteomes" id="UP000031056"/>
    </source>
</evidence>
<keyword evidence="1" id="KW-0862">Zinc</keyword>
<evidence type="ECO:0000256" key="1">
    <source>
        <dbReference type="PROSITE-ProRule" id="PRU00042"/>
    </source>
</evidence>
<dbReference type="SUPFAM" id="SSF57667">
    <property type="entry name" value="beta-beta-alpha zinc fingers"/>
    <property type="match status" value="1"/>
</dbReference>
<gene>
    <name evidence="3" type="ORF">M896_120880</name>
</gene>
<feature type="domain" description="C2H2-type" evidence="2">
    <location>
        <begin position="134"/>
        <end position="158"/>
    </location>
</feature>
<reference evidence="3 4" key="1">
    <citation type="journal article" date="2014" name="MBio">
        <title>The Ordospora colligata genome; evolution of extreme reduction in microsporidia and host-to-parasite horizontal gene transfer.</title>
        <authorList>
            <person name="Pombert J.-F."/>
            <person name="Haag K.L."/>
            <person name="Beidas S."/>
            <person name="Ebert D."/>
            <person name="Keeling P.J."/>
        </authorList>
    </citation>
    <scope>NUCLEOTIDE SEQUENCE [LARGE SCALE GENOMIC DNA]</scope>
    <source>
        <strain evidence="3 4">OC4</strain>
    </source>
</reference>
<dbReference type="Proteomes" id="UP000031056">
    <property type="component" value="Unassembled WGS sequence"/>
</dbReference>
<dbReference type="InParanoid" id="A0A0B2UCV2"/>
<evidence type="ECO:0000313" key="3">
    <source>
        <dbReference type="EMBL" id="KHN68866.1"/>
    </source>
</evidence>
<accession>A0A0B2UCV2</accession>
<dbReference type="Gene3D" id="3.30.160.60">
    <property type="entry name" value="Classic Zinc Finger"/>
    <property type="match status" value="1"/>
</dbReference>
<dbReference type="Pfam" id="PF00096">
    <property type="entry name" value="zf-C2H2"/>
    <property type="match status" value="1"/>
</dbReference>
<dbReference type="VEuPathDB" id="MicrosporidiaDB:M896_120880"/>
<dbReference type="PROSITE" id="PS00028">
    <property type="entry name" value="ZINC_FINGER_C2H2_1"/>
    <property type="match status" value="2"/>
</dbReference>
<dbReference type="AlphaFoldDB" id="A0A0B2UCV2"/>
<dbReference type="GeneID" id="26262605"/>
<dbReference type="RefSeq" id="XP_014562908.1">
    <property type="nucleotide sequence ID" value="XM_014707422.1"/>
</dbReference>
<sequence>MNESGEDLEQLLTEDVTNDADMQEKKTDTVMKKNRSVDFSQVLISQAEAASECRKEEIRRFSKVPVEVETLGGEPLVFMMWATESKPVHRKKQIECRKSTFDCEVCENVFDTSKKLETHVKMIHKKSDESAKTHICSVCGKGFDEGRKLALHSNYHKN</sequence>
<feature type="domain" description="C2H2-type" evidence="2">
    <location>
        <begin position="101"/>
        <end position="129"/>
    </location>
</feature>
<dbReference type="OrthoDB" id="2190550at2759"/>
<name>A0A0B2UCV2_9MICR</name>
<dbReference type="EMBL" id="JOKQ01000012">
    <property type="protein sequence ID" value="KHN68866.1"/>
    <property type="molecule type" value="Genomic_DNA"/>
</dbReference>
<protein>
    <recommendedName>
        <fullName evidence="2">C2H2-type domain-containing protein</fullName>
    </recommendedName>
</protein>
<dbReference type="HOGENOM" id="CLU_1618991_0_0_1"/>
<organism evidence="3 4">
    <name type="scientific">Ordospora colligata OC4</name>
    <dbReference type="NCBI Taxonomy" id="1354746"/>
    <lineage>
        <taxon>Eukaryota</taxon>
        <taxon>Fungi</taxon>
        <taxon>Fungi incertae sedis</taxon>
        <taxon>Microsporidia</taxon>
        <taxon>Ordosporidae</taxon>
        <taxon>Ordospora</taxon>
    </lineage>
</organism>
<keyword evidence="1" id="KW-0863">Zinc-finger</keyword>